<accession>A0ACC2QYK0</accession>
<comment type="caution">
    <text evidence="1">The sequence shown here is derived from an EMBL/GenBank/DDBJ whole genome shotgun (WGS) entry which is preliminary data.</text>
</comment>
<dbReference type="EMBL" id="CM056783">
    <property type="protein sequence ID" value="KAJ8727272.1"/>
    <property type="molecule type" value="Genomic_DNA"/>
</dbReference>
<evidence type="ECO:0000313" key="2">
    <source>
        <dbReference type="Proteomes" id="UP001231649"/>
    </source>
</evidence>
<protein>
    <submittedName>
        <fullName evidence="1">Uncharacterized protein</fullName>
    </submittedName>
</protein>
<evidence type="ECO:0000313" key="1">
    <source>
        <dbReference type="EMBL" id="KAJ8727272.1"/>
    </source>
</evidence>
<organism evidence="1 2">
    <name type="scientific">Mythimna loreyi</name>
    <dbReference type="NCBI Taxonomy" id="667449"/>
    <lineage>
        <taxon>Eukaryota</taxon>
        <taxon>Metazoa</taxon>
        <taxon>Ecdysozoa</taxon>
        <taxon>Arthropoda</taxon>
        <taxon>Hexapoda</taxon>
        <taxon>Insecta</taxon>
        <taxon>Pterygota</taxon>
        <taxon>Neoptera</taxon>
        <taxon>Endopterygota</taxon>
        <taxon>Lepidoptera</taxon>
        <taxon>Glossata</taxon>
        <taxon>Ditrysia</taxon>
        <taxon>Noctuoidea</taxon>
        <taxon>Noctuidae</taxon>
        <taxon>Noctuinae</taxon>
        <taxon>Hadenini</taxon>
        <taxon>Mythimna</taxon>
    </lineage>
</organism>
<sequence>MHYIHTENSVVQKRKCREIGQSSPSMMWKRSIVQATTGCTRAAAALALLLAVSASTWRGGACADLVIEIPGSGGGDAEADGGSYRLDYRPPHGSPAPNFTVPARANTINFVGLPGTKYHFMLYYSNATFADLLTWNQTIITAPEPPTDLTVTLGRNKQASISWSPPEHGEYTGFRFKVIPLTERAEGGARNISVEGAGNWSHVLRDLSPGATYQLHAFTLLHDKESAAYASRNFTTKPNTPGKFIVWFRNETTLLVLWQPPYPPGAYTHYKVSIVPPDARDSELYVEKEGEPPGPAQAAFKGLVPGRAYNISVQTVSEPEISAPTTAQYRTVPLRPRNVTAPLADLKETSFKVTWLPPLEESEFEKYQVSVSGSGGGARRLAPVLRARDDEPACTFDGLEPGATYSVTVKTMSGKVTSWPATTELTLKPLPVRELHWEHAADGVELWWAPAPASTQDEYKVSYHEAGPSRDDSNSLTLSDTRVVLRALLPGRNYSVGVAAVSRGVASEPRAAALATRPLAPVLLPARASASGLRLAWASDVTSRQDRYELRYRRHRAANDATDYTKLTTTETSAELEGLFPGAVYEIQVAAVSYGLHSEWHTLLKPVRPLPPRALNVSRATSNSVLVSWAAPARAGGALGGFVLRYRTRDAPSEHWHKLAPLPPTATEAEISNMTHGAHYEIQLDTLSEDPGGDAGAVDSGAPLAREHTVRPNPVSNVEQLVDTRNMTLEWPRPGGRVDRYSLRWRALEPGGAAGARNLSAPAAGRTVRAALSGLAPGTGYQLEIAAHSYNLSSDLFTMETRTRPLIQSEMTIVNEVGTEDDNDTVSTTLKVIYTRTPESASRFDSYRFRLEGARSEPRSVTRAADAPGQAVEFGALVPGRLYNVTMWTVSRNVTSHPVQRQARLFPRPITQLNATDIGARDITLAWDKPAGDYTDFQVQYLTAADQLQTHTTDQLWIKVPGLRPHTTYTFTVVVWAGAAGALRAASRAHSAALATREAPPPAPAQFRAAHAAPSELAFSWALEPADANGELRRFLLDYAPQNDPERITTLEFKPDARSGTVRGLVPGAAYVFWLRAETGAGAGPAARLRERLDIGAPPRPPAHATPHEVRRSSSTVAVRFRADYFSPANGNVTAYTLVLGETPRNDTPARLPSWRDVHELDAWPPYQVTEPYYPFHSSPVEEFTIGSERCDAGGRAYCNGPLKPGTKYFVKLRAFTAPDKFTDTAYTVVYTEVDNTAWIVGACVGMAAALGGAAALAALRRRRARAAPAAPAAPPMRTQRPVRVADFIDHYRLMSADSDFRFSEEFEELKHVGREQPCSAADLPVNRPKNRFTNILPYDHSRYKLQPVDDEEGSDYINANYVPGHNSPREFIVTQGPLHCTRDDFWRMCWESGSRAIVMLTRCVEKGREKCDRYWPYDTRPVYYGDIAVTALNESRYPDWTVTELMLCRGAEQRVLKHFHFTTWPDFGVPDPPTTLARFVRAFRERCPPDSRPVVVHCSAGVGRSGTFITLDTALQQLANHAEFIDIFGMVHAMRRERVWMVQTEQQYICIHQCLVAVLEGQDMAAPPHNNHNHHLNAAFEDDEGIAESGM</sequence>
<keyword evidence="2" id="KW-1185">Reference proteome</keyword>
<dbReference type="Proteomes" id="UP001231649">
    <property type="component" value="Chromosome 7"/>
</dbReference>
<reference evidence="1" key="1">
    <citation type="submission" date="2023-03" db="EMBL/GenBank/DDBJ databases">
        <title>Chromosome-level genomes of two armyworms, Mythimna separata and Mythimna loreyi, provide insights into the biosynthesis and reception of sex pheromones.</title>
        <authorList>
            <person name="Zhao H."/>
        </authorList>
    </citation>
    <scope>NUCLEOTIDE SEQUENCE</scope>
    <source>
        <strain evidence="1">BeijingLab</strain>
    </source>
</reference>
<name>A0ACC2QYK0_9NEOP</name>
<gene>
    <name evidence="1" type="ORF">PYW08_015669</name>
</gene>
<proteinExistence type="predicted"/>